<name>A0A1I2AY65_9BACI</name>
<dbReference type="OrthoDB" id="2989563at2"/>
<feature type="domain" description="Aerobactin siderophore biosynthesis IucA/IucC-like C-terminal" evidence="4">
    <location>
        <begin position="418"/>
        <end position="577"/>
    </location>
</feature>
<dbReference type="EMBL" id="FOMR01000018">
    <property type="protein sequence ID" value="SFE47830.1"/>
    <property type="molecule type" value="Genomic_DNA"/>
</dbReference>
<dbReference type="InterPro" id="IPR037455">
    <property type="entry name" value="LucA/IucC-like"/>
</dbReference>
<keyword evidence="6" id="KW-1185">Reference proteome</keyword>
<dbReference type="Gene3D" id="6.10.250.3370">
    <property type="match status" value="1"/>
</dbReference>
<evidence type="ECO:0000313" key="6">
    <source>
        <dbReference type="Proteomes" id="UP000199474"/>
    </source>
</evidence>
<dbReference type="RefSeq" id="WP_090087654.1">
    <property type="nucleotide sequence ID" value="NZ_FOMR01000018.1"/>
</dbReference>
<feature type="domain" description="Aerobactin siderophore biosynthesis IucA/IucC N-terminal" evidence="3">
    <location>
        <begin position="150"/>
        <end position="385"/>
    </location>
</feature>
<proteinExistence type="inferred from homology"/>
<dbReference type="InterPro" id="IPR022770">
    <property type="entry name" value="IucA/IucC-like_C"/>
</dbReference>
<dbReference type="PANTHER" id="PTHR34384">
    <property type="entry name" value="L-2,3-DIAMINOPROPANOATE--CITRATE LIGASE"/>
    <property type="match status" value="1"/>
</dbReference>
<protein>
    <submittedName>
        <fullName evidence="5">Siderophore synthetase component</fullName>
    </submittedName>
</protein>
<accession>A0A1I2AY65</accession>
<reference evidence="6" key="1">
    <citation type="submission" date="2016-10" db="EMBL/GenBank/DDBJ databases">
        <authorList>
            <person name="Varghese N."/>
            <person name="Submissions S."/>
        </authorList>
    </citation>
    <scope>NUCLEOTIDE SEQUENCE [LARGE SCALE GENOMIC DNA]</scope>
    <source>
        <strain evidence="6">DSM 22530</strain>
    </source>
</reference>
<evidence type="ECO:0000259" key="3">
    <source>
        <dbReference type="Pfam" id="PF04183"/>
    </source>
</evidence>
<dbReference type="STRING" id="640948.SAMN05216238_11822"/>
<evidence type="ECO:0000259" key="4">
    <source>
        <dbReference type="Pfam" id="PF06276"/>
    </source>
</evidence>
<evidence type="ECO:0000256" key="1">
    <source>
        <dbReference type="ARBA" id="ARBA00004924"/>
    </source>
</evidence>
<dbReference type="GO" id="GO:0019290">
    <property type="term" value="P:siderophore biosynthetic process"/>
    <property type="evidence" value="ECO:0007669"/>
    <property type="project" value="InterPro"/>
</dbReference>
<dbReference type="Pfam" id="PF04183">
    <property type="entry name" value="IucA_IucC"/>
    <property type="match status" value="1"/>
</dbReference>
<dbReference type="GO" id="GO:0016881">
    <property type="term" value="F:acid-amino acid ligase activity"/>
    <property type="evidence" value="ECO:0007669"/>
    <property type="project" value="UniProtKB-ARBA"/>
</dbReference>
<comment type="similarity">
    <text evidence="2">Belongs to the IucA/IucC family.</text>
</comment>
<dbReference type="Proteomes" id="UP000199474">
    <property type="component" value="Unassembled WGS sequence"/>
</dbReference>
<dbReference type="AlphaFoldDB" id="A0A1I2AY65"/>
<sequence>MNSATFKRMAEHATLQSYLNCFLRETGFGDVKHATELSQVYKESHSGYWLHCYLKNQQIHLYVPLSYWSETGRHLFINFAFYQIAYQEPIELDYISLVHFTTKELSLIHSGSNYRTDELLLRVIQSEQIMEQFIKERWEDKAHLSAPDFTFLEAEQSLIYGHLLHPTPKSRQGFSEEEMVTYSPEMKGAFPLHYYRIHNSYIYQDSMLDKSTVNLLKQMVREDPEITNDFKNKYAQMDDYALLPLHPWQASFINGKKHIANLKKEGIIEDLGQTGRSFYPTSSIRTLYHPDVSFMCKFSLNIKVTNSVRANLWKELERGLEVNRIINSEIGSELNEKYPNFSIISDPAFITLQLDGMKETGFEVILRDNPFMGDRAEQVTPIVALGQGSIDENKSRLSMIITNLAKQENATKGFVSEKWFRRYLDISFSPIMWLYFKKGIALEAHQQNSVVRLKDGYPSEFYYRDNQGYYFVNSNKHYLEKLIPGFNQKSDTVCADEVADERLRYYFFVNHLFGLINAFGTAGLIDESRLIKVLRDYLLAVEVEENHPSGLLESLLQEQSFPSKANLLTRLHDMDELVGAMESQSVYVSIANPLYGKEGSKYEPISTSV</sequence>
<dbReference type="Gene3D" id="1.10.510.40">
    <property type="match status" value="1"/>
</dbReference>
<evidence type="ECO:0000256" key="2">
    <source>
        <dbReference type="ARBA" id="ARBA00007832"/>
    </source>
</evidence>
<evidence type="ECO:0000313" key="5">
    <source>
        <dbReference type="EMBL" id="SFE47830.1"/>
    </source>
</evidence>
<dbReference type="InterPro" id="IPR007310">
    <property type="entry name" value="Aerobactin_biosyn_IucA/IucC_N"/>
</dbReference>
<gene>
    <name evidence="5" type="ORF">SAMN05216238_11822</name>
</gene>
<organism evidence="5 6">
    <name type="scientific">Lentibacillus persicus</name>
    <dbReference type="NCBI Taxonomy" id="640948"/>
    <lineage>
        <taxon>Bacteria</taxon>
        <taxon>Bacillati</taxon>
        <taxon>Bacillota</taxon>
        <taxon>Bacilli</taxon>
        <taxon>Bacillales</taxon>
        <taxon>Bacillaceae</taxon>
        <taxon>Lentibacillus</taxon>
    </lineage>
</organism>
<comment type="pathway">
    <text evidence="1">Siderophore biosynthesis.</text>
</comment>
<dbReference type="PANTHER" id="PTHR34384:SF5">
    <property type="entry name" value="L-2,3-DIAMINOPROPANOATE--CITRATE LIGASE"/>
    <property type="match status" value="1"/>
</dbReference>
<dbReference type="Pfam" id="PF06276">
    <property type="entry name" value="FhuF"/>
    <property type="match status" value="1"/>
</dbReference>